<dbReference type="EMBL" id="OBEI01000001">
    <property type="protein sequence ID" value="SNZ04001.1"/>
    <property type="molecule type" value="Genomic_DNA"/>
</dbReference>
<feature type="transmembrane region" description="Helical" evidence="1">
    <location>
        <begin position="26"/>
        <end position="44"/>
    </location>
</feature>
<keyword evidence="1" id="KW-0472">Membrane</keyword>
<evidence type="ECO:0000256" key="1">
    <source>
        <dbReference type="SAM" id="Phobius"/>
    </source>
</evidence>
<accession>A0A285N8G4</accession>
<keyword evidence="3" id="KW-1185">Reference proteome</keyword>
<dbReference type="AlphaFoldDB" id="A0A285N8G4"/>
<gene>
    <name evidence="2" type="ORF">SAMN06265182_0527</name>
</gene>
<dbReference type="Proteomes" id="UP000219036">
    <property type="component" value="Unassembled WGS sequence"/>
</dbReference>
<sequence>MAITGIIPAIIFFLKKTGYIFEEKRYAVLLLIGQIPLITGSLLSFIYSNYIYFFISYPIFLLVALVLLPTKKSVEKKDG</sequence>
<organism evidence="2 3">
    <name type="scientific">Persephonella hydrogeniphila</name>
    <dbReference type="NCBI Taxonomy" id="198703"/>
    <lineage>
        <taxon>Bacteria</taxon>
        <taxon>Pseudomonadati</taxon>
        <taxon>Aquificota</taxon>
        <taxon>Aquificia</taxon>
        <taxon>Aquificales</taxon>
        <taxon>Hydrogenothermaceae</taxon>
        <taxon>Persephonella</taxon>
    </lineage>
</organism>
<proteinExistence type="predicted"/>
<keyword evidence="1" id="KW-0812">Transmembrane</keyword>
<name>A0A285N8G4_9AQUI</name>
<evidence type="ECO:0000313" key="3">
    <source>
        <dbReference type="Proteomes" id="UP000219036"/>
    </source>
</evidence>
<protein>
    <submittedName>
        <fullName evidence="2">Uncharacterized protein</fullName>
    </submittedName>
</protein>
<reference evidence="3" key="1">
    <citation type="submission" date="2017-09" db="EMBL/GenBank/DDBJ databases">
        <authorList>
            <person name="Varghese N."/>
            <person name="Submissions S."/>
        </authorList>
    </citation>
    <scope>NUCLEOTIDE SEQUENCE [LARGE SCALE GENOMIC DNA]</scope>
    <source>
        <strain evidence="3">DSM 15103</strain>
    </source>
</reference>
<feature type="transmembrane region" description="Helical" evidence="1">
    <location>
        <begin position="50"/>
        <end position="68"/>
    </location>
</feature>
<keyword evidence="1" id="KW-1133">Transmembrane helix</keyword>
<evidence type="ECO:0000313" key="2">
    <source>
        <dbReference type="EMBL" id="SNZ04001.1"/>
    </source>
</evidence>